<dbReference type="Pfam" id="PF00723">
    <property type="entry name" value="Glyco_hydro_15"/>
    <property type="match status" value="1"/>
</dbReference>
<protein>
    <submittedName>
        <fullName evidence="6">Glucan 1,4-alpha-glucosidase</fullName>
    </submittedName>
</protein>
<dbReference type="InterPro" id="IPR046966">
    <property type="entry name" value="Glucoamylase_active_site"/>
</dbReference>
<dbReference type="GO" id="GO:0016757">
    <property type="term" value="F:glycosyltransferase activity"/>
    <property type="evidence" value="ECO:0007669"/>
    <property type="project" value="UniProtKB-ARBA"/>
</dbReference>
<dbReference type="GO" id="GO:0004553">
    <property type="term" value="F:hydrolase activity, hydrolyzing O-glycosyl compounds"/>
    <property type="evidence" value="ECO:0007669"/>
    <property type="project" value="UniProtKB-ARBA"/>
</dbReference>
<evidence type="ECO:0000259" key="4">
    <source>
        <dbReference type="Pfam" id="PF00723"/>
    </source>
</evidence>
<name>C6HZA0_9BACT</name>
<dbReference type="SUPFAM" id="SSF74650">
    <property type="entry name" value="Galactose mutarotase-like"/>
    <property type="match status" value="1"/>
</dbReference>
<keyword evidence="2" id="KW-0378">Hydrolase</keyword>
<dbReference type="InterPro" id="IPR011013">
    <property type="entry name" value="Gal_mutarotase_sf_dom"/>
</dbReference>
<dbReference type="AlphaFoldDB" id="C6HZA0"/>
<dbReference type="GO" id="GO:0005975">
    <property type="term" value="P:carbohydrate metabolic process"/>
    <property type="evidence" value="ECO:0007669"/>
    <property type="project" value="InterPro"/>
</dbReference>
<keyword evidence="7" id="KW-1185">Reference proteome</keyword>
<evidence type="ECO:0000313" key="6">
    <source>
        <dbReference type="EMBL" id="EES52111.1"/>
    </source>
</evidence>
<dbReference type="Gene3D" id="1.50.10.10">
    <property type="match status" value="1"/>
</dbReference>
<evidence type="ECO:0000256" key="3">
    <source>
        <dbReference type="ARBA" id="ARBA00023295"/>
    </source>
</evidence>
<feature type="domain" description="GH15-like" evidence="4">
    <location>
        <begin position="273"/>
        <end position="660"/>
    </location>
</feature>
<keyword evidence="3" id="KW-0326">Glycosidase</keyword>
<feature type="domain" description="Glucodextranase N-terminal" evidence="5">
    <location>
        <begin position="3"/>
        <end position="260"/>
    </location>
</feature>
<comment type="similarity">
    <text evidence="1">Belongs to the glycosyl hydrolase 15 family.</text>
</comment>
<proteinExistence type="inferred from homology"/>
<dbReference type="PROSITE" id="PS00820">
    <property type="entry name" value="GLUCOAMYLASE"/>
    <property type="match status" value="1"/>
</dbReference>
<evidence type="ECO:0000259" key="5">
    <source>
        <dbReference type="Pfam" id="PF09137"/>
    </source>
</evidence>
<evidence type="ECO:0000256" key="1">
    <source>
        <dbReference type="ARBA" id="ARBA00006188"/>
    </source>
</evidence>
<dbReference type="InterPro" id="IPR014718">
    <property type="entry name" value="GH-type_carb-bd"/>
</dbReference>
<organism evidence="6 7">
    <name type="scientific">Leptospirillum ferrodiazotrophum</name>
    <dbReference type="NCBI Taxonomy" id="412449"/>
    <lineage>
        <taxon>Bacteria</taxon>
        <taxon>Pseudomonadati</taxon>
        <taxon>Nitrospirota</taxon>
        <taxon>Nitrospiria</taxon>
        <taxon>Nitrospirales</taxon>
        <taxon>Nitrospiraceae</taxon>
        <taxon>Leptospirillum</taxon>
    </lineage>
</organism>
<dbReference type="CDD" id="cd07430">
    <property type="entry name" value="GH15_N"/>
    <property type="match status" value="1"/>
</dbReference>
<reference evidence="6 7" key="1">
    <citation type="journal article" date="2009" name="Appl. Environ. Microbiol.">
        <title>Community genomic and proteomic analyses of chemoautotrophic iron-oxidizing "Leptospirillum rubarum" (Group II) and "Leptospirillum ferrodiazotrophum" (Group III) bacteria in acid mine drainage biofilms.</title>
        <authorList>
            <person name="Goltsman D.S."/>
            <person name="Denef V.J."/>
            <person name="Singer S.W."/>
            <person name="VerBerkmoes N.C."/>
            <person name="Lefsrud M."/>
            <person name="Mueller R.S."/>
            <person name="Dick G.J."/>
            <person name="Sun C.L."/>
            <person name="Wheeler K.E."/>
            <person name="Zemla A."/>
            <person name="Baker B.J."/>
            <person name="Hauser L."/>
            <person name="Land M."/>
            <person name="Shah M.B."/>
            <person name="Thelen M.P."/>
            <person name="Hettich R.L."/>
            <person name="Banfield J.F."/>
        </authorList>
    </citation>
    <scope>NUCLEOTIDE SEQUENCE [LARGE SCALE GENOMIC DNA]</scope>
</reference>
<dbReference type="Gene3D" id="2.70.98.10">
    <property type="match status" value="1"/>
</dbReference>
<dbReference type="InterPro" id="IPR008928">
    <property type="entry name" value="6-hairpin_glycosidase_sf"/>
</dbReference>
<dbReference type="InterPro" id="IPR012341">
    <property type="entry name" value="6hp_glycosidase-like_sf"/>
</dbReference>
<dbReference type="PANTHER" id="PTHR31616">
    <property type="entry name" value="TREHALASE"/>
    <property type="match status" value="1"/>
</dbReference>
<gene>
    <name evidence="6" type="ORF">UBAL3_94530076</name>
</gene>
<dbReference type="PANTHER" id="PTHR31616:SF0">
    <property type="entry name" value="GLUCAN 1,4-ALPHA-GLUCOSIDASE"/>
    <property type="match status" value="1"/>
</dbReference>
<evidence type="ECO:0000313" key="7">
    <source>
        <dbReference type="Proteomes" id="UP000009374"/>
    </source>
</evidence>
<accession>C6HZA0</accession>
<sequence length="781" mass="86775">MKAPEARGTRAVWSPAAKEMVGGSLGPSRLWFTLSQGIISEVYSPRVDIPGIKDLGFIVADDRGFWIELKGGKNVQIETAGEGIPAVTLRHTHDRFLFTARVVASPAREVLLVEYHLVSDDPLRVYPLLSSRLGGQAFGNTAQVLEWHGRRFLTASQGPFSLSLGGMGSGGEELFSRLSCGETEESDGWQDFSRHGRMAWTWDSAGPGQVALMGEGGPAGTLALAFGSSPEAASTLALSALADGFEPQWDEQVELWKTWQEGLRLPPRLTALQRKVYRTSAMVLKVHEDKTFPGALTASLSIPWGEASDSRGGYHLVWSRDLSESAGAAIAMGDRVLGRRILSYLLATQQEDGHWLQNQWLGGKPYWQGLQLDEAAFPVLLAAWLAREGSFDLQGIRPMIVRALTFIIREGPVTGQDRWEEDPGINLFTLAVAISALVDGSALLDAEEREAALWVADTWNASLERWCWSGETHLARRIGVSGYYLRAVPAAILEDLAAKGLPLLIKNRCHDPGLPACDQISTDFFQLVRFGLRSPEDPFIRESRKAVDRLLRAETPSGTAWYRYNGDGYGEHEDGAPFDGTGRGRPWPLLAGERGHVAVVAGESARGYLRDMANMASPLGLIPEQVWDAPPLPERGLYPGGPTGSAMPLVWAHAEFIKLANSEWKKKPVDRPETTWIRYGGVRPEVGWRLWRHRHRIRTLEEGRELRFLWSRRAMVHWGVDGWKDPKNTESRPLGMGFWGTALPVRELSRGQAIVFTFYWIDEERWEGEDYRVEIVGEEEN</sequence>
<dbReference type="GO" id="GO:0030246">
    <property type="term" value="F:carbohydrate binding"/>
    <property type="evidence" value="ECO:0007669"/>
    <property type="project" value="InterPro"/>
</dbReference>
<dbReference type="Pfam" id="PF09137">
    <property type="entry name" value="Glucodextran_N"/>
    <property type="match status" value="1"/>
</dbReference>
<dbReference type="InterPro" id="IPR011613">
    <property type="entry name" value="GH15-like"/>
</dbReference>
<dbReference type="SUPFAM" id="SSF48208">
    <property type="entry name" value="Six-hairpin glycosidases"/>
    <property type="match status" value="1"/>
</dbReference>
<dbReference type="EMBL" id="GG693880">
    <property type="protein sequence ID" value="EES52111.1"/>
    <property type="molecule type" value="Genomic_DNA"/>
</dbReference>
<dbReference type="Proteomes" id="UP000009374">
    <property type="component" value="Unassembled WGS sequence"/>
</dbReference>
<dbReference type="InterPro" id="IPR015220">
    <property type="entry name" value="Glucodextranase_N"/>
</dbReference>
<evidence type="ECO:0000256" key="2">
    <source>
        <dbReference type="ARBA" id="ARBA00022801"/>
    </source>
</evidence>